<sequence length="464" mass="53809">MKKHWNEIQPIDHYTVATNGMLQEYDRKIITFLYQPLIGSAPYSLFMSLWGEVEENRLWSLESAHYHLMNVLSANLQEVYEARLKLEGIGLLKVFEKKSDGERRFVYELQRPLSPREFFHDGMLNVYLYQKIGKTHYMRLKNFFTDRAVEKEQYSETTRSFQDVFTSEQNINFLQHDANADSESGTGRQFVQYNNGSGLPLDEVDFDFQLLLSGLSEAMVPRKAFNVKVKETVVKLSTLYGIDPLQMRNLLLSAIDSEDEIDLEMLRKAARDWYQLQSGDKLPELTARSRGAKEIKTSDKPLSKEEELLEYLETTSPKDVLADISNGSTPSKSDLQAVEEVMLSQKLPIGVMNVLIQYVLLKTDMKLTKGYMEKIASHWSRKKVTTAALAMDLAKKEHQQYLEWAQGKKENKSRRKKPIRTEKLPDWFSEEGKTDEAPSASQDDDYDFEAEKKKLEEELKKFRK</sequence>
<feature type="compositionally biased region" description="Basic and acidic residues" evidence="2">
    <location>
        <begin position="419"/>
        <end position="436"/>
    </location>
</feature>
<dbReference type="InterPro" id="IPR006343">
    <property type="entry name" value="DnaB/C_C"/>
</dbReference>
<keyword evidence="5" id="KW-0547">Nucleotide-binding</keyword>
<keyword evidence="5" id="KW-0067">ATP-binding</keyword>
<evidence type="ECO:0000313" key="6">
    <source>
        <dbReference type="Proteomes" id="UP000181997"/>
    </source>
</evidence>
<gene>
    <name evidence="5" type="ORF">GA0061094_1422</name>
</gene>
<proteinExistence type="inferred from homology"/>
<keyword evidence="6" id="KW-1185">Reference proteome</keyword>
<dbReference type="RefSeq" id="WP_058297943.1">
    <property type="nucleotide sequence ID" value="NZ_FMAU01000001.1"/>
</dbReference>
<dbReference type="InterPro" id="IPR058660">
    <property type="entry name" value="WHD_DnaB"/>
</dbReference>
<evidence type="ECO:0000256" key="1">
    <source>
        <dbReference type="ARBA" id="ARBA00093462"/>
    </source>
</evidence>
<dbReference type="Proteomes" id="UP000181997">
    <property type="component" value="Unassembled WGS sequence"/>
</dbReference>
<evidence type="ECO:0000259" key="3">
    <source>
        <dbReference type="Pfam" id="PF07261"/>
    </source>
</evidence>
<evidence type="ECO:0000256" key="2">
    <source>
        <dbReference type="SAM" id="MobiDB-lite"/>
    </source>
</evidence>
<evidence type="ECO:0000313" key="5">
    <source>
        <dbReference type="EMBL" id="SCB92180.1"/>
    </source>
</evidence>
<keyword evidence="5" id="KW-0378">Hydrolase</keyword>
<protein>
    <submittedName>
        <fullName evidence="5">Replicative DNA helicase loader DnaB</fullName>
    </submittedName>
</protein>
<feature type="domain" description="DnaB/C C-terminal" evidence="3">
    <location>
        <begin position="327"/>
        <end position="390"/>
    </location>
</feature>
<feature type="region of interest" description="Disordered" evidence="2">
    <location>
        <begin position="405"/>
        <end position="448"/>
    </location>
</feature>
<accession>A0A0V8HN38</accession>
<reference evidence="6" key="1">
    <citation type="submission" date="2016-08" db="EMBL/GenBank/DDBJ databases">
        <authorList>
            <person name="Varghese N."/>
            <person name="Submissions Spin"/>
        </authorList>
    </citation>
    <scope>NUCLEOTIDE SEQUENCE [LARGE SCALE GENOMIC DNA]</scope>
    <source>
        <strain evidence="6">SGD-1123</strain>
    </source>
</reference>
<dbReference type="Pfam" id="PF25888">
    <property type="entry name" value="WHD_DnaB"/>
    <property type="match status" value="1"/>
</dbReference>
<name>A0A0V8HN38_9BACI</name>
<dbReference type="Pfam" id="PF07261">
    <property type="entry name" value="DnaB_2"/>
    <property type="match status" value="1"/>
</dbReference>
<dbReference type="EMBL" id="FMAU01000001">
    <property type="protein sequence ID" value="SCB92180.1"/>
    <property type="molecule type" value="Genomic_DNA"/>
</dbReference>
<dbReference type="OrthoDB" id="2082007at2"/>
<feature type="domain" description="Replicative helicase loading/DNA remodeling protein DnaB N-terminal winged helix" evidence="4">
    <location>
        <begin position="8"/>
        <end position="256"/>
    </location>
</feature>
<comment type="similarity">
    <text evidence="1">Belongs to the DnaB/DnaD family.</text>
</comment>
<evidence type="ECO:0000259" key="4">
    <source>
        <dbReference type="Pfam" id="PF25888"/>
    </source>
</evidence>
<organism evidence="5 6">
    <name type="scientific">[Bacillus] enclensis</name>
    <dbReference type="NCBI Taxonomy" id="1402860"/>
    <lineage>
        <taxon>Bacteria</taxon>
        <taxon>Bacillati</taxon>
        <taxon>Bacillota</taxon>
        <taxon>Bacilli</taxon>
        <taxon>Bacillales</taxon>
        <taxon>Bacillaceae</taxon>
        <taxon>Rossellomorea</taxon>
    </lineage>
</organism>
<dbReference type="GO" id="GO:0004386">
    <property type="term" value="F:helicase activity"/>
    <property type="evidence" value="ECO:0007669"/>
    <property type="project" value="UniProtKB-KW"/>
</dbReference>
<keyword evidence="5" id="KW-0347">Helicase</keyword>
<dbReference type="AlphaFoldDB" id="A0A0V8HN38"/>